<keyword evidence="6" id="KW-0418">Kinase</keyword>
<evidence type="ECO:0000256" key="10">
    <source>
        <dbReference type="ARBA" id="ARBA00068150"/>
    </source>
</evidence>
<proteinExistence type="predicted"/>
<feature type="domain" description="PAC" evidence="15">
    <location>
        <begin position="439"/>
        <end position="491"/>
    </location>
</feature>
<dbReference type="Pfam" id="PF00072">
    <property type="entry name" value="Response_reg"/>
    <property type="match status" value="1"/>
</dbReference>
<feature type="modified residue" description="4-aspartylphosphate" evidence="11">
    <location>
        <position position="1068"/>
    </location>
</feature>
<feature type="domain" description="PAS" evidence="14">
    <location>
        <begin position="247"/>
        <end position="317"/>
    </location>
</feature>
<dbReference type="SUPFAM" id="SSF52172">
    <property type="entry name" value="CheY-like"/>
    <property type="match status" value="1"/>
</dbReference>
<dbReference type="SMART" id="SM00086">
    <property type="entry name" value="PAC"/>
    <property type="match status" value="3"/>
</dbReference>
<feature type="domain" description="Histidine kinase" evidence="12">
    <location>
        <begin position="764"/>
        <end position="986"/>
    </location>
</feature>
<feature type="domain" description="PAC" evidence="15">
    <location>
        <begin position="567"/>
        <end position="618"/>
    </location>
</feature>
<dbReference type="InterPro" id="IPR000014">
    <property type="entry name" value="PAS"/>
</dbReference>
<dbReference type="Pfam" id="PF00989">
    <property type="entry name" value="PAS"/>
    <property type="match status" value="1"/>
</dbReference>
<dbReference type="SMART" id="SM00448">
    <property type="entry name" value="REC"/>
    <property type="match status" value="1"/>
</dbReference>
<comment type="caution">
    <text evidence="16">The sequence shown here is derived from an EMBL/GenBank/DDBJ whole genome shotgun (WGS) entry which is preliminary data.</text>
</comment>
<dbReference type="InterPro" id="IPR005467">
    <property type="entry name" value="His_kinase_dom"/>
</dbReference>
<dbReference type="EC" id="2.7.13.3" evidence="2"/>
<dbReference type="SMART" id="SM00091">
    <property type="entry name" value="PAS"/>
    <property type="match status" value="2"/>
</dbReference>
<dbReference type="PANTHER" id="PTHR45339">
    <property type="entry name" value="HYBRID SIGNAL TRANSDUCTION HISTIDINE KINASE J"/>
    <property type="match status" value="1"/>
</dbReference>
<keyword evidence="3 11" id="KW-0597">Phosphoprotein</keyword>
<dbReference type="Gene3D" id="1.10.287.130">
    <property type="match status" value="1"/>
</dbReference>
<dbReference type="SUPFAM" id="SSF55785">
    <property type="entry name" value="PYP-like sensor domain (PAS domain)"/>
    <property type="match status" value="4"/>
</dbReference>
<dbReference type="AlphaFoldDB" id="A0A2P2E228"/>
<dbReference type="InterPro" id="IPR011006">
    <property type="entry name" value="CheY-like_superfamily"/>
</dbReference>
<dbReference type="Gene3D" id="3.40.50.2300">
    <property type="match status" value="1"/>
</dbReference>
<dbReference type="CDD" id="cd00130">
    <property type="entry name" value="PAS"/>
    <property type="match status" value="2"/>
</dbReference>
<dbReference type="Gene3D" id="3.30.450.20">
    <property type="entry name" value="PAS domain"/>
    <property type="match status" value="5"/>
</dbReference>
<evidence type="ECO:0000256" key="6">
    <source>
        <dbReference type="ARBA" id="ARBA00022777"/>
    </source>
</evidence>
<evidence type="ECO:0000259" key="13">
    <source>
        <dbReference type="PROSITE" id="PS50110"/>
    </source>
</evidence>
<dbReference type="Pfam" id="PF02518">
    <property type="entry name" value="HATPase_c"/>
    <property type="match status" value="1"/>
</dbReference>
<dbReference type="PROSITE" id="PS50112">
    <property type="entry name" value="PAS"/>
    <property type="match status" value="2"/>
</dbReference>
<keyword evidence="4" id="KW-0808">Transferase</keyword>
<evidence type="ECO:0000259" key="12">
    <source>
        <dbReference type="PROSITE" id="PS50109"/>
    </source>
</evidence>
<dbReference type="NCBIfam" id="TIGR00229">
    <property type="entry name" value="sensory_box"/>
    <property type="match status" value="2"/>
</dbReference>
<dbReference type="SUPFAM" id="SSF55874">
    <property type="entry name" value="ATPase domain of HSP90 chaperone/DNA topoisomerase II/histidine kinase"/>
    <property type="match status" value="1"/>
</dbReference>
<dbReference type="GO" id="GO:0005524">
    <property type="term" value="F:ATP binding"/>
    <property type="evidence" value="ECO:0007669"/>
    <property type="project" value="UniProtKB-KW"/>
</dbReference>
<evidence type="ECO:0000256" key="5">
    <source>
        <dbReference type="ARBA" id="ARBA00022741"/>
    </source>
</evidence>
<evidence type="ECO:0000256" key="11">
    <source>
        <dbReference type="PROSITE-ProRule" id="PRU00169"/>
    </source>
</evidence>
<dbReference type="InterPro" id="IPR004358">
    <property type="entry name" value="Sig_transdc_His_kin-like_C"/>
</dbReference>
<evidence type="ECO:0000256" key="9">
    <source>
        <dbReference type="ARBA" id="ARBA00064003"/>
    </source>
</evidence>
<dbReference type="FunFam" id="3.30.565.10:FF:000010">
    <property type="entry name" value="Sensor histidine kinase RcsC"/>
    <property type="match status" value="1"/>
</dbReference>
<dbReference type="CDD" id="cd17546">
    <property type="entry name" value="REC_hyHK_CKI1_RcsC-like"/>
    <property type="match status" value="1"/>
</dbReference>
<dbReference type="Gene3D" id="3.30.565.10">
    <property type="entry name" value="Histidine kinase-like ATPase, C-terminal domain"/>
    <property type="match status" value="1"/>
</dbReference>
<comment type="catalytic activity">
    <reaction evidence="1">
        <text>ATP + protein L-histidine = ADP + protein N-phospho-L-histidine.</text>
        <dbReference type="EC" id="2.7.13.3"/>
    </reaction>
</comment>
<evidence type="ECO:0000256" key="8">
    <source>
        <dbReference type="ARBA" id="ARBA00023012"/>
    </source>
</evidence>
<dbReference type="InterPro" id="IPR036890">
    <property type="entry name" value="HATPase_C_sf"/>
</dbReference>
<dbReference type="PROSITE" id="PS50113">
    <property type="entry name" value="PAC"/>
    <property type="match status" value="2"/>
</dbReference>
<evidence type="ECO:0000313" key="17">
    <source>
        <dbReference type="Proteomes" id="UP000245133"/>
    </source>
</evidence>
<keyword evidence="17" id="KW-1185">Reference proteome</keyword>
<evidence type="ECO:0000256" key="1">
    <source>
        <dbReference type="ARBA" id="ARBA00000085"/>
    </source>
</evidence>
<dbReference type="InterPro" id="IPR035965">
    <property type="entry name" value="PAS-like_dom_sf"/>
</dbReference>
<dbReference type="PANTHER" id="PTHR45339:SF1">
    <property type="entry name" value="HYBRID SIGNAL TRANSDUCTION HISTIDINE KINASE J"/>
    <property type="match status" value="1"/>
</dbReference>
<dbReference type="SMART" id="SM00388">
    <property type="entry name" value="HisKA"/>
    <property type="match status" value="1"/>
</dbReference>
<dbReference type="InterPro" id="IPR003594">
    <property type="entry name" value="HATPase_dom"/>
</dbReference>
<dbReference type="InterPro" id="IPR001610">
    <property type="entry name" value="PAC"/>
</dbReference>
<name>A0A2P2E228_9LEPT</name>
<gene>
    <name evidence="16" type="ORF">LPTSP4_24480</name>
</gene>
<evidence type="ECO:0000256" key="4">
    <source>
        <dbReference type="ARBA" id="ARBA00022679"/>
    </source>
</evidence>
<dbReference type="SUPFAM" id="SSF47384">
    <property type="entry name" value="Homodimeric domain of signal transducing histidine kinase"/>
    <property type="match status" value="1"/>
</dbReference>
<evidence type="ECO:0000259" key="14">
    <source>
        <dbReference type="PROSITE" id="PS50112"/>
    </source>
</evidence>
<dbReference type="InterPro" id="IPR001789">
    <property type="entry name" value="Sig_transdc_resp-reg_receiver"/>
</dbReference>
<comment type="subunit">
    <text evidence="9">At low DSF concentrations, interacts with RpfF.</text>
</comment>
<dbReference type="InterPro" id="IPR000700">
    <property type="entry name" value="PAS-assoc_C"/>
</dbReference>
<dbReference type="GO" id="GO:0006355">
    <property type="term" value="P:regulation of DNA-templated transcription"/>
    <property type="evidence" value="ECO:0007669"/>
    <property type="project" value="InterPro"/>
</dbReference>
<sequence>MKYIESLKSNPDLCLFLLENARVGYLIWDSNFRESITLDSRLSAALGLPAVQNQTRIAEYLTIESQGDFFQALSRQSNTISLVFQTKSVLEHYHFLTMHIQEEGLVFFACTSFDSQSLTTDYLNNYLLDTLLKLPIGVTILDSKRNLLKHNDKLLEVIQMPRERMGAAAVLARRYIKEDFSTYHTDELPSARVINSGKPVFDEIIGIELEDKSLIWVSVTALPLEPDQSKVVLFTSDITDKKNISDNLRYYESIVNSSSEALISKDLNGIITSWNVRAEELFLYKREEILGKSIFELIPESKKAEERGILDRIKKGETVGPLTSIRKNKKNRIIDVSLTASPIKKNDQVIGATVLIRDISNENEARNAFKSAFEASAIGMAIVGLDGKWILVNETLGVMLGYSNSELYKMTFRDITYPEDLQADLNLLENLNSGKIPSYSMKKRYLHKNGDIVWVLLTVSAVKDNQNKPIYYISQIVDITDSYSKEEKLRNMAHFLEQTSMIARIGGWDYDLRSKLANWTYITRTIFEVDEDFIPDPDNAISFIVDPDSRIRFLQALHDLLEKGISFDLELNILTAKSVPKWVRLIGRPEYTAGELTKIFGVIQDIDEKKKVELNLSKQTAKLKAFVEYAPAAVAMLDSNLNYIAASRRWLEEYRLTETIESIIGKNHYDIFTNISDEWKEHHRLSLSGMVLRKEEDRWRPPGWNHDQFLRWELRPWYIDESRIGGILMYTQDITELCMQREELEIAKDIAEKANNAKSDFLANMSHEIRTPLNGIIGFSDLLLKSHLNETQIEYLKNVNFSAKSLLEIVNDILDFSKIEAGKFELYEEAFALRELSEKTMEVFRYQAELKNISLVSNIDERLPALVVGDALRIRQVLMNLFSNAVKFTLEGSIHFQIELLSGPKQNPAKLRFSVKDTGIGIEEKNKIKIFEAFSQADFSTTKKFGGTGLGLTISNRLLGMMNSKLELVSEVRQGSTFYFDLLLPTIETSNTISYGRDFKQRNEIPWEQIDNSPSYLILVAEDNSVNMALAKGILSRLLPNSNIMEAFNGVEAVSRCKEKKPDIVFMDIQMPEKNGYEATREIRNLGSEFTNIPIVAVTAGIVVGEKERCFAAGMNDYISKPVVKEDFKKIILRWLPLESK</sequence>
<reference evidence="16 17" key="1">
    <citation type="submission" date="2018-02" db="EMBL/GenBank/DDBJ databases">
        <title>Novel Leptospira species isolated from soil and water in Japan.</title>
        <authorList>
            <person name="Nakao R."/>
            <person name="Masuzawa T."/>
        </authorList>
    </citation>
    <scope>NUCLEOTIDE SEQUENCE [LARGE SCALE GENOMIC DNA]</scope>
    <source>
        <strain evidence="16 17">YH101</strain>
    </source>
</reference>
<dbReference type="PRINTS" id="PR00344">
    <property type="entry name" value="BCTRLSENSOR"/>
</dbReference>
<dbReference type="CDD" id="cd16922">
    <property type="entry name" value="HATPase_EvgS-ArcB-TorS-like"/>
    <property type="match status" value="1"/>
</dbReference>
<evidence type="ECO:0000259" key="15">
    <source>
        <dbReference type="PROSITE" id="PS50113"/>
    </source>
</evidence>
<evidence type="ECO:0000256" key="3">
    <source>
        <dbReference type="ARBA" id="ARBA00022553"/>
    </source>
</evidence>
<organism evidence="16 17">
    <name type="scientific">Leptospira ryugenii</name>
    <dbReference type="NCBI Taxonomy" id="1917863"/>
    <lineage>
        <taxon>Bacteria</taxon>
        <taxon>Pseudomonadati</taxon>
        <taxon>Spirochaetota</taxon>
        <taxon>Spirochaetia</taxon>
        <taxon>Leptospirales</taxon>
        <taxon>Leptospiraceae</taxon>
        <taxon>Leptospira</taxon>
    </lineage>
</organism>
<evidence type="ECO:0000256" key="2">
    <source>
        <dbReference type="ARBA" id="ARBA00012438"/>
    </source>
</evidence>
<dbReference type="PROSITE" id="PS50109">
    <property type="entry name" value="HIS_KIN"/>
    <property type="match status" value="1"/>
</dbReference>
<dbReference type="InterPro" id="IPR013767">
    <property type="entry name" value="PAS_fold"/>
</dbReference>
<evidence type="ECO:0000313" key="16">
    <source>
        <dbReference type="EMBL" id="GBF50920.1"/>
    </source>
</evidence>
<evidence type="ECO:0000256" key="7">
    <source>
        <dbReference type="ARBA" id="ARBA00022840"/>
    </source>
</evidence>
<dbReference type="PROSITE" id="PS50110">
    <property type="entry name" value="RESPONSE_REGULATORY"/>
    <property type="match status" value="1"/>
</dbReference>
<dbReference type="InterPro" id="IPR036097">
    <property type="entry name" value="HisK_dim/P_sf"/>
</dbReference>
<keyword evidence="5" id="KW-0547">Nucleotide-binding</keyword>
<dbReference type="InterPro" id="IPR013655">
    <property type="entry name" value="PAS_fold_3"/>
</dbReference>
<dbReference type="InterPro" id="IPR003661">
    <property type="entry name" value="HisK_dim/P_dom"/>
</dbReference>
<dbReference type="GO" id="GO:0000155">
    <property type="term" value="F:phosphorelay sensor kinase activity"/>
    <property type="evidence" value="ECO:0007669"/>
    <property type="project" value="InterPro"/>
</dbReference>
<accession>A0A2P2E228</accession>
<dbReference type="RefSeq" id="WP_108977056.1">
    <property type="nucleotide sequence ID" value="NZ_BFBB01000007.1"/>
</dbReference>
<dbReference type="SMART" id="SM00387">
    <property type="entry name" value="HATPase_c"/>
    <property type="match status" value="1"/>
</dbReference>
<keyword evidence="7" id="KW-0067">ATP-binding</keyword>
<dbReference type="OrthoDB" id="6192248at2"/>
<feature type="domain" description="PAS" evidence="14">
    <location>
        <begin position="365"/>
        <end position="435"/>
    </location>
</feature>
<dbReference type="CDD" id="cd00082">
    <property type="entry name" value="HisKA"/>
    <property type="match status" value="1"/>
</dbReference>
<keyword evidence="8" id="KW-0902">Two-component regulatory system</keyword>
<dbReference type="Proteomes" id="UP000245133">
    <property type="component" value="Unassembled WGS sequence"/>
</dbReference>
<feature type="domain" description="Response regulatory" evidence="13">
    <location>
        <begin position="1017"/>
        <end position="1136"/>
    </location>
</feature>
<dbReference type="Pfam" id="PF00512">
    <property type="entry name" value="HisKA"/>
    <property type="match status" value="1"/>
</dbReference>
<dbReference type="EMBL" id="BFBB01000007">
    <property type="protein sequence ID" value="GBF50920.1"/>
    <property type="molecule type" value="Genomic_DNA"/>
</dbReference>
<dbReference type="Pfam" id="PF08447">
    <property type="entry name" value="PAS_3"/>
    <property type="match status" value="1"/>
</dbReference>
<dbReference type="FunFam" id="1.10.287.130:FF:000002">
    <property type="entry name" value="Two-component osmosensing histidine kinase"/>
    <property type="match status" value="1"/>
</dbReference>
<protein>
    <recommendedName>
        <fullName evidence="10">Sensory/regulatory protein RpfC</fullName>
        <ecNumber evidence="2">2.7.13.3</ecNumber>
    </recommendedName>
</protein>